<organism evidence="3">
    <name type="scientific">mine drainage metagenome</name>
    <dbReference type="NCBI Taxonomy" id="410659"/>
    <lineage>
        <taxon>unclassified sequences</taxon>
        <taxon>metagenomes</taxon>
        <taxon>ecological metagenomes</taxon>
    </lineage>
</organism>
<name>A0A1J5P0V1_9ZZZZ</name>
<dbReference type="Pfam" id="PF00903">
    <property type="entry name" value="Glyoxalase"/>
    <property type="match status" value="2"/>
</dbReference>
<feature type="domain" description="VOC" evidence="2">
    <location>
        <begin position="139"/>
        <end position="253"/>
    </location>
</feature>
<dbReference type="AlphaFoldDB" id="A0A1J5P0V1"/>
<evidence type="ECO:0000256" key="1">
    <source>
        <dbReference type="SAM" id="MobiDB-lite"/>
    </source>
</evidence>
<dbReference type="InterPro" id="IPR029068">
    <property type="entry name" value="Glyas_Bleomycin-R_OHBP_Dase"/>
</dbReference>
<dbReference type="PROSITE" id="PS51819">
    <property type="entry name" value="VOC"/>
    <property type="match status" value="2"/>
</dbReference>
<dbReference type="InterPro" id="IPR037523">
    <property type="entry name" value="VOC_core"/>
</dbReference>
<feature type="region of interest" description="Disordered" evidence="1">
    <location>
        <begin position="272"/>
        <end position="291"/>
    </location>
</feature>
<dbReference type="PANTHER" id="PTHR33993">
    <property type="entry name" value="GLYOXALASE-RELATED"/>
    <property type="match status" value="1"/>
</dbReference>
<dbReference type="EMBL" id="MLJW01007919">
    <property type="protein sequence ID" value="OIQ64682.1"/>
    <property type="molecule type" value="Genomic_DNA"/>
</dbReference>
<feature type="domain" description="VOC" evidence="2">
    <location>
        <begin position="7"/>
        <end position="123"/>
    </location>
</feature>
<dbReference type="Gene3D" id="3.10.180.10">
    <property type="entry name" value="2,3-Dihydroxybiphenyl 1,2-Dioxygenase, domain 1"/>
    <property type="match status" value="2"/>
</dbReference>
<dbReference type="InterPro" id="IPR004360">
    <property type="entry name" value="Glyas_Fos-R_dOase_dom"/>
</dbReference>
<sequence>MVDYPGCFVWYELMTTDMTAAERFYGNVVGWGLQDASTPDLAYTLFSAGKIPLGGLIDLPEEGRRMGAWPRWMGYVEVNDVEVTADRIKRLGGAVYVPPTNTNIGLISVVTDPQTATFGLVKGLRPGRQQPAESGKPGRVGWHELRAADWEKAFVFYSEIFGWQKADAEISETVTYQLFSTGGLTVGGMFTKRPEEPLPFWLFYFNVEDIDAAVERVKAGGGQVSEGPLELPGGSWIARCADPQGATFALQGKRSHDSMLGWSTEWSGFSSRGRLLAPKPRNRARTPDSKS</sequence>
<accession>A0A1J5P0V1</accession>
<dbReference type="InterPro" id="IPR052164">
    <property type="entry name" value="Anthracycline_SecMetBiosynth"/>
</dbReference>
<reference evidence="3" key="1">
    <citation type="submission" date="2016-10" db="EMBL/GenBank/DDBJ databases">
        <title>Sequence of Gallionella enrichment culture.</title>
        <authorList>
            <person name="Poehlein A."/>
            <person name="Muehling M."/>
            <person name="Daniel R."/>
        </authorList>
    </citation>
    <scope>NUCLEOTIDE SEQUENCE</scope>
</reference>
<dbReference type="SUPFAM" id="SSF54593">
    <property type="entry name" value="Glyoxalase/Bleomycin resistance protein/Dihydroxybiphenyl dioxygenase"/>
    <property type="match status" value="2"/>
</dbReference>
<dbReference type="CDD" id="cd07247">
    <property type="entry name" value="SgaA_N_like"/>
    <property type="match status" value="2"/>
</dbReference>
<gene>
    <name evidence="3" type="ORF">GALL_537660</name>
</gene>
<proteinExistence type="predicted"/>
<protein>
    <submittedName>
        <fullName evidence="3">27 kDa antigen Cfp30B</fullName>
    </submittedName>
</protein>
<comment type="caution">
    <text evidence="3">The sequence shown here is derived from an EMBL/GenBank/DDBJ whole genome shotgun (WGS) entry which is preliminary data.</text>
</comment>
<evidence type="ECO:0000313" key="3">
    <source>
        <dbReference type="EMBL" id="OIQ64682.1"/>
    </source>
</evidence>
<evidence type="ECO:0000259" key="2">
    <source>
        <dbReference type="PROSITE" id="PS51819"/>
    </source>
</evidence>
<dbReference type="PANTHER" id="PTHR33993:SF14">
    <property type="entry name" value="GB|AAF24581.1"/>
    <property type="match status" value="1"/>
</dbReference>